<dbReference type="InterPro" id="IPR036388">
    <property type="entry name" value="WH-like_DNA-bd_sf"/>
</dbReference>
<dbReference type="PRINTS" id="PR00037">
    <property type="entry name" value="HTHLACR"/>
</dbReference>
<dbReference type="Proteomes" id="UP001501521">
    <property type="component" value="Unassembled WGS sequence"/>
</dbReference>
<reference evidence="6" key="1">
    <citation type="journal article" date="2019" name="Int. J. Syst. Evol. Microbiol.">
        <title>The Global Catalogue of Microorganisms (GCM) 10K type strain sequencing project: providing services to taxonomists for standard genome sequencing and annotation.</title>
        <authorList>
            <consortium name="The Broad Institute Genomics Platform"/>
            <consortium name="The Broad Institute Genome Sequencing Center for Infectious Disease"/>
            <person name="Wu L."/>
            <person name="Ma J."/>
        </authorList>
    </citation>
    <scope>NUCLEOTIDE SEQUENCE [LARGE SCALE GENOMIC DNA]</scope>
    <source>
        <strain evidence="6">JCM 19125</strain>
    </source>
</reference>
<dbReference type="InterPro" id="IPR050313">
    <property type="entry name" value="Carb_Metab_HTH_regulators"/>
</dbReference>
<dbReference type="PROSITE" id="PS51000">
    <property type="entry name" value="HTH_DEOR_2"/>
    <property type="match status" value="1"/>
</dbReference>
<dbReference type="SMART" id="SM01134">
    <property type="entry name" value="DeoRC"/>
    <property type="match status" value="1"/>
</dbReference>
<dbReference type="InterPro" id="IPR036390">
    <property type="entry name" value="WH_DNA-bd_sf"/>
</dbReference>
<evidence type="ECO:0000256" key="2">
    <source>
        <dbReference type="ARBA" id="ARBA00023125"/>
    </source>
</evidence>
<accession>A0ABP9FEM4</accession>
<dbReference type="InterPro" id="IPR014036">
    <property type="entry name" value="DeoR-like_C"/>
</dbReference>
<keyword evidence="6" id="KW-1185">Reference proteome</keyword>
<evidence type="ECO:0000256" key="1">
    <source>
        <dbReference type="ARBA" id="ARBA00023015"/>
    </source>
</evidence>
<dbReference type="SUPFAM" id="SSF100950">
    <property type="entry name" value="NagB/RpiA/CoA transferase-like"/>
    <property type="match status" value="1"/>
</dbReference>
<dbReference type="Pfam" id="PF08220">
    <property type="entry name" value="HTH_DeoR"/>
    <property type="match status" value="1"/>
</dbReference>
<keyword evidence="3" id="KW-0804">Transcription</keyword>
<dbReference type="SUPFAM" id="SSF46785">
    <property type="entry name" value="Winged helix' DNA-binding domain"/>
    <property type="match status" value="1"/>
</dbReference>
<dbReference type="Pfam" id="PF00455">
    <property type="entry name" value="DeoRC"/>
    <property type="match status" value="1"/>
</dbReference>
<dbReference type="Gene3D" id="1.10.10.10">
    <property type="entry name" value="Winged helix-like DNA-binding domain superfamily/Winged helix DNA-binding domain"/>
    <property type="match status" value="1"/>
</dbReference>
<keyword evidence="1" id="KW-0805">Transcription regulation</keyword>
<evidence type="ECO:0000313" key="5">
    <source>
        <dbReference type="EMBL" id="GAA4900942.1"/>
    </source>
</evidence>
<evidence type="ECO:0000313" key="6">
    <source>
        <dbReference type="Proteomes" id="UP001501521"/>
    </source>
</evidence>
<dbReference type="PROSITE" id="PS00894">
    <property type="entry name" value="HTH_DEOR_1"/>
    <property type="match status" value="1"/>
</dbReference>
<organism evidence="5 6">
    <name type="scientific">Tessaracoccus lubricantis</name>
    <dbReference type="NCBI Taxonomy" id="545543"/>
    <lineage>
        <taxon>Bacteria</taxon>
        <taxon>Bacillati</taxon>
        <taxon>Actinomycetota</taxon>
        <taxon>Actinomycetes</taxon>
        <taxon>Propionibacteriales</taxon>
        <taxon>Propionibacteriaceae</taxon>
        <taxon>Tessaracoccus</taxon>
    </lineage>
</organism>
<feature type="domain" description="HTH deoR-type" evidence="4">
    <location>
        <begin position="6"/>
        <end position="61"/>
    </location>
</feature>
<dbReference type="SMART" id="SM00420">
    <property type="entry name" value="HTH_DEOR"/>
    <property type="match status" value="1"/>
</dbReference>
<name>A0ABP9FEM4_9ACTN</name>
<dbReference type="InterPro" id="IPR001034">
    <property type="entry name" value="DeoR_HTH"/>
</dbReference>
<dbReference type="PANTHER" id="PTHR30363">
    <property type="entry name" value="HTH-TYPE TRANSCRIPTIONAL REGULATOR SRLR-RELATED"/>
    <property type="match status" value="1"/>
</dbReference>
<sequence length="263" mass="28998">MVRPDEAERRESIHRALERLGRATVADLAREFGVSTVTIRKDLDALERRGLLTRIHGGATRTTLKDEGSFPFRLMDAAEHKRDIARRAARLVHSGDTIALDSSSTCHYLARELLELRDLTVITYSLATASLLLDGSSATVFLLGGQLRRSSRATTLIHVDGVNDRIDMGFFGAHGASYEEGLAEISMEEADSKRALTPRCNRLYALVDSSKFGATSYHVWLPAQRVTGLITDGEAPAAQVERWRDLGVYVDTGSWPSSPRSND</sequence>
<dbReference type="RefSeq" id="WP_345582302.1">
    <property type="nucleotide sequence ID" value="NZ_BAABLV010000031.1"/>
</dbReference>
<keyword evidence="2" id="KW-0238">DNA-binding</keyword>
<dbReference type="InterPro" id="IPR037171">
    <property type="entry name" value="NagB/RpiA_transferase-like"/>
</dbReference>
<dbReference type="InterPro" id="IPR018356">
    <property type="entry name" value="Tscrpt_reg_HTH_DeoR_CS"/>
</dbReference>
<dbReference type="Gene3D" id="3.40.50.1360">
    <property type="match status" value="1"/>
</dbReference>
<dbReference type="EMBL" id="BAABLV010000031">
    <property type="protein sequence ID" value="GAA4900942.1"/>
    <property type="molecule type" value="Genomic_DNA"/>
</dbReference>
<evidence type="ECO:0000259" key="4">
    <source>
        <dbReference type="PROSITE" id="PS51000"/>
    </source>
</evidence>
<gene>
    <name evidence="5" type="primary">agaR</name>
    <name evidence="5" type="ORF">GCM10025789_19460</name>
</gene>
<protein>
    <submittedName>
        <fullName evidence="5">Aga operon transcriptional regulator AgaR</fullName>
    </submittedName>
</protein>
<proteinExistence type="predicted"/>
<evidence type="ECO:0000256" key="3">
    <source>
        <dbReference type="ARBA" id="ARBA00023163"/>
    </source>
</evidence>
<comment type="caution">
    <text evidence="5">The sequence shown here is derived from an EMBL/GenBank/DDBJ whole genome shotgun (WGS) entry which is preliminary data.</text>
</comment>
<dbReference type="PANTHER" id="PTHR30363:SF44">
    <property type="entry name" value="AGA OPERON TRANSCRIPTIONAL REPRESSOR-RELATED"/>
    <property type="match status" value="1"/>
</dbReference>